<name>U6LTP2_9EIME</name>
<protein>
    <recommendedName>
        <fullName evidence="3">Retrotransposon gag domain-containing protein</fullName>
    </recommendedName>
</protein>
<accession>U6LTP2</accession>
<dbReference type="EMBL" id="HG712630">
    <property type="protein sequence ID" value="CDJ51170.1"/>
    <property type="molecule type" value="Genomic_DNA"/>
</dbReference>
<organism evidence="1 2">
    <name type="scientific">Eimeria brunetti</name>
    <dbReference type="NCBI Taxonomy" id="51314"/>
    <lineage>
        <taxon>Eukaryota</taxon>
        <taxon>Sar</taxon>
        <taxon>Alveolata</taxon>
        <taxon>Apicomplexa</taxon>
        <taxon>Conoidasida</taxon>
        <taxon>Coccidia</taxon>
        <taxon>Eucoccidiorida</taxon>
        <taxon>Eimeriorina</taxon>
        <taxon>Eimeriidae</taxon>
        <taxon>Eimeria</taxon>
    </lineage>
</organism>
<keyword evidence="2" id="KW-1185">Reference proteome</keyword>
<dbReference type="VEuPathDB" id="ToxoDB:EBH_0000200"/>
<dbReference type="AlphaFoldDB" id="U6LTP2"/>
<evidence type="ECO:0008006" key="3">
    <source>
        <dbReference type="Google" id="ProtNLM"/>
    </source>
</evidence>
<dbReference type="Proteomes" id="UP000030750">
    <property type="component" value="Unassembled WGS sequence"/>
</dbReference>
<evidence type="ECO:0000313" key="1">
    <source>
        <dbReference type="EMBL" id="CDJ51170.1"/>
    </source>
</evidence>
<proteinExistence type="predicted"/>
<reference evidence="1" key="1">
    <citation type="submission" date="2013-10" db="EMBL/GenBank/DDBJ databases">
        <title>Genomic analysis of the causative agents of coccidiosis in chickens.</title>
        <authorList>
            <person name="Reid A.J."/>
            <person name="Blake D."/>
            <person name="Billington K."/>
            <person name="Browne H."/>
            <person name="Dunn M."/>
            <person name="Hung S."/>
            <person name="Kawahara F."/>
            <person name="Miranda-Saavedra D."/>
            <person name="Mourier T."/>
            <person name="Nagra H."/>
            <person name="Otto T.D."/>
            <person name="Rawlings N."/>
            <person name="Sanchez A."/>
            <person name="Sanders M."/>
            <person name="Subramaniam C."/>
            <person name="Tay Y."/>
            <person name="Dear P."/>
            <person name="Doerig C."/>
            <person name="Gruber A."/>
            <person name="Parkinson J."/>
            <person name="Shirley M."/>
            <person name="Wan K.L."/>
            <person name="Berriman M."/>
            <person name="Tomley F."/>
            <person name="Pain A."/>
        </authorList>
    </citation>
    <scope>NUCLEOTIDE SEQUENCE [LARGE SCALE GENOMIC DNA]</scope>
    <source>
        <strain evidence="1">Houghton</strain>
    </source>
</reference>
<gene>
    <name evidence="1" type="ORF">EBH_0000200</name>
</gene>
<sequence length="224" mass="26326">MQEYFQKVVEFTLHRLASTFDRSLPSSDRLGGTFRAPLNFNGERPKEWIMQINQHYNALQTNDEARLADVASFLTGTALSYYCTTNKRAPELVPTTWEQFQDFIMQRFGMTPLLTTIRRLKESEYKGSFEEVVEKFSSILAEGEEPSDKILKDLSLSMFPYDMVERLLKHDFTSWVEMREQMLAESAHVANRATTWYEYTTEKFRREVERRDNLIRQGCVLNSK</sequence>
<reference evidence="1" key="2">
    <citation type="submission" date="2013-10" db="EMBL/GenBank/DDBJ databases">
        <authorList>
            <person name="Aslett M."/>
        </authorList>
    </citation>
    <scope>NUCLEOTIDE SEQUENCE [LARGE SCALE GENOMIC DNA]</scope>
    <source>
        <strain evidence="1">Houghton</strain>
    </source>
</reference>
<evidence type="ECO:0000313" key="2">
    <source>
        <dbReference type="Proteomes" id="UP000030750"/>
    </source>
</evidence>